<keyword evidence="2" id="KW-1185">Reference proteome</keyword>
<reference evidence="1 2" key="1">
    <citation type="submission" date="2016-10" db="EMBL/GenBank/DDBJ databases">
        <authorList>
            <person name="Varghese N."/>
            <person name="Submissions S."/>
        </authorList>
    </citation>
    <scope>NUCLEOTIDE SEQUENCE [LARGE SCALE GENOMIC DNA]</scope>
    <source>
        <strain evidence="1 2">BS2776</strain>
    </source>
</reference>
<evidence type="ECO:0000313" key="2">
    <source>
        <dbReference type="Proteomes" id="UP000181903"/>
    </source>
</evidence>
<accession>A0ABY0SAM0</accession>
<evidence type="ECO:0008006" key="3">
    <source>
        <dbReference type="Google" id="ProtNLM"/>
    </source>
</evidence>
<dbReference type="EMBL" id="LT629706">
    <property type="protein sequence ID" value="SDO92563.1"/>
    <property type="molecule type" value="Genomic_DNA"/>
</dbReference>
<dbReference type="Gene3D" id="3.40.1350.10">
    <property type="match status" value="1"/>
</dbReference>
<evidence type="ECO:0000313" key="1">
    <source>
        <dbReference type="EMBL" id="SDO92563.1"/>
    </source>
</evidence>
<organism evidence="1 2">
    <name type="scientific">Pseudomonas poae</name>
    <dbReference type="NCBI Taxonomy" id="200451"/>
    <lineage>
        <taxon>Bacteria</taxon>
        <taxon>Pseudomonadati</taxon>
        <taxon>Pseudomonadota</taxon>
        <taxon>Gammaproteobacteria</taxon>
        <taxon>Pseudomonadales</taxon>
        <taxon>Pseudomonadaceae</taxon>
        <taxon>Pseudomonas</taxon>
    </lineage>
</organism>
<name>A0ABY0SAM0_9PSED</name>
<gene>
    <name evidence="1" type="ORF">SAMN04490208_5441</name>
</gene>
<protein>
    <recommendedName>
        <fullName evidence="3">DUF4365 domain-containing protein</fullName>
    </recommendedName>
</protein>
<dbReference type="InterPro" id="IPR011856">
    <property type="entry name" value="tRNA_endonuc-like_dom_sf"/>
</dbReference>
<dbReference type="RefSeq" id="WP_060549395.1">
    <property type="nucleotide sequence ID" value="NZ_JYLI01000011.1"/>
</dbReference>
<dbReference type="Proteomes" id="UP000181903">
    <property type="component" value="Chromosome I"/>
</dbReference>
<sequence>MTLKIEIKNKLAIGKRNEFAIWGYLLGEGFDVFPSLVDDKGIDGIVGHQGRYFEVQIKSGENWNNPRGLSRSAVSKNLDRIFLIYNTTEDEVRYFTGRQILDEPEWRECIDWTISQIKLPKQMLEKYEAHNWAGFVAYLRSSIQGRP</sequence>
<proteinExistence type="predicted"/>